<evidence type="ECO:0000256" key="2">
    <source>
        <dbReference type="SAM" id="MobiDB-lite"/>
    </source>
</evidence>
<keyword evidence="4" id="KW-1185">Reference proteome</keyword>
<keyword evidence="1" id="KW-0175">Coiled coil</keyword>
<dbReference type="OrthoDB" id="3325at2157"/>
<dbReference type="AlphaFoldDB" id="A0A2H1EHU4"/>
<reference evidence="4" key="1">
    <citation type="submission" date="2016-12" db="EMBL/GenBank/DDBJ databases">
        <authorList>
            <person name="Herbold C."/>
        </authorList>
    </citation>
    <scope>NUCLEOTIDE SEQUENCE [LARGE SCALE GENOMIC DNA]</scope>
</reference>
<evidence type="ECO:0000313" key="3">
    <source>
        <dbReference type="EMBL" id="SHO46750.1"/>
    </source>
</evidence>
<protein>
    <submittedName>
        <fullName evidence="3">Uncharacterized protein</fullName>
    </submittedName>
</protein>
<dbReference type="EMBL" id="FRFC01000004">
    <property type="protein sequence ID" value="SHO46750.1"/>
    <property type="molecule type" value="Genomic_DNA"/>
</dbReference>
<name>A0A2H1EHU4_9ARCH</name>
<dbReference type="Proteomes" id="UP000232412">
    <property type="component" value="Unassembled WGS sequence"/>
</dbReference>
<evidence type="ECO:0000256" key="1">
    <source>
        <dbReference type="SAM" id="Coils"/>
    </source>
</evidence>
<feature type="compositionally biased region" description="Basic and acidic residues" evidence="2">
    <location>
        <begin position="52"/>
        <end position="64"/>
    </location>
</feature>
<dbReference type="RefSeq" id="WP_101010493.1">
    <property type="nucleotide sequence ID" value="NZ_FRFC01000004.1"/>
</dbReference>
<evidence type="ECO:0000313" key="4">
    <source>
        <dbReference type="Proteomes" id="UP000232412"/>
    </source>
</evidence>
<feature type="coiled-coil region" evidence="1">
    <location>
        <begin position="97"/>
        <end position="124"/>
    </location>
</feature>
<proteinExistence type="predicted"/>
<accession>A0A2H1EHU4</accession>
<sequence length="173" mass="20044">MREVKYLRTISELQSFIENDLQAHKKKSSEYSEAIGEKLRSENTASDSAEMAELKEKLDGPTDPKKKKPIKKKDQKTNWYDFNNISIYDGIGTKGELEIYFKALEEIKARIEKLEKIKTTVDDMIEKGVKKDLGCIIFLTQDLNLQIAFIKPRQSKTRFSYKSIASMPVEIYH</sequence>
<organism evidence="3 4">
    <name type="scientific">Nitrosotalea sinensis</name>
    <dbReference type="NCBI Taxonomy" id="1499975"/>
    <lineage>
        <taxon>Archaea</taxon>
        <taxon>Nitrososphaerota</taxon>
        <taxon>Nitrososphaeria</taxon>
        <taxon>Nitrosotaleales</taxon>
        <taxon>Nitrosotaleaceae</taxon>
        <taxon>Nitrosotalea</taxon>
    </lineage>
</organism>
<feature type="region of interest" description="Disordered" evidence="2">
    <location>
        <begin position="32"/>
        <end position="73"/>
    </location>
</feature>
<gene>
    <name evidence="3" type="ORF">NSIN_30252</name>
</gene>